<evidence type="ECO:0000256" key="2">
    <source>
        <dbReference type="SAM" id="SignalP"/>
    </source>
</evidence>
<dbReference type="EMBL" id="JAEQNA010000001">
    <property type="protein sequence ID" value="MBL0418721.1"/>
    <property type="molecule type" value="Genomic_DNA"/>
</dbReference>
<keyword evidence="4" id="KW-1185">Reference proteome</keyword>
<dbReference type="AlphaFoldDB" id="A0A936ZM68"/>
<dbReference type="Pfam" id="PF03401">
    <property type="entry name" value="TctC"/>
    <property type="match status" value="1"/>
</dbReference>
<dbReference type="Gene3D" id="3.40.190.150">
    <property type="entry name" value="Bordetella uptake gene, domain 1"/>
    <property type="match status" value="1"/>
</dbReference>
<dbReference type="Proteomes" id="UP000613011">
    <property type="component" value="Unassembled WGS sequence"/>
</dbReference>
<dbReference type="PANTHER" id="PTHR42928">
    <property type="entry name" value="TRICARBOXYLATE-BINDING PROTEIN"/>
    <property type="match status" value="1"/>
</dbReference>
<protein>
    <submittedName>
        <fullName evidence="3">Tripartite tricarboxylate transporter substrate binding protein</fullName>
    </submittedName>
</protein>
<dbReference type="InterPro" id="IPR005064">
    <property type="entry name" value="BUG"/>
</dbReference>
<reference evidence="3" key="1">
    <citation type="submission" date="2021-01" db="EMBL/GenBank/DDBJ databases">
        <title>Ramlibacter sp. strain AW1 16S ribosomal RNA gene Genome sequencing and assembly.</title>
        <authorList>
            <person name="Kang M."/>
        </authorList>
    </citation>
    <scope>NUCLEOTIDE SEQUENCE</scope>
    <source>
        <strain evidence="3">AW1</strain>
    </source>
</reference>
<dbReference type="PANTHER" id="PTHR42928:SF5">
    <property type="entry name" value="BLR1237 PROTEIN"/>
    <property type="match status" value="1"/>
</dbReference>
<name>A0A936ZM68_9BURK</name>
<comment type="similarity">
    <text evidence="1">Belongs to the UPF0065 (bug) family.</text>
</comment>
<comment type="caution">
    <text evidence="3">The sequence shown here is derived from an EMBL/GenBank/DDBJ whole genome shotgun (WGS) entry which is preliminary data.</text>
</comment>
<feature type="signal peptide" evidence="2">
    <location>
        <begin position="1"/>
        <end position="24"/>
    </location>
</feature>
<feature type="chain" id="PRO_5038072378" evidence="2">
    <location>
        <begin position="25"/>
        <end position="324"/>
    </location>
</feature>
<sequence>MDRRHMLVLTAGACSLGLSGHAFGQAYPDRPIRLTVGFPPGTGPDTVARIVSQKLVERLKQPMTVDNRTGAGGQIAVQGVAKSAPDGYNLLLAEVGSISIAPAAFDKLTYDPLKELIAVSEVARADFLLVVPTQSPVKSAAEFVQAAKARSGRTNFATFGAGTPGHFGAELFAAQGGFKIEPVHYRSTGDAVTAIVAGDVEGAFVTTALGSAQVKGGKVRALATTADARSKLLPDVPTFAEVGMPKVDFSSWLAFFVPAGTPEPVVATLNRAIVEAMRDPQVKDRLEESGFRVIGSSAADAAKMVRSESQRWGQIVKATGFKGN</sequence>
<evidence type="ECO:0000313" key="3">
    <source>
        <dbReference type="EMBL" id="MBL0418721.1"/>
    </source>
</evidence>
<proteinExistence type="inferred from homology"/>
<dbReference type="CDD" id="cd07012">
    <property type="entry name" value="PBP2_Bug_TTT"/>
    <property type="match status" value="1"/>
</dbReference>
<dbReference type="InterPro" id="IPR042100">
    <property type="entry name" value="Bug_dom1"/>
</dbReference>
<keyword evidence="2" id="KW-0732">Signal</keyword>
<dbReference type="Gene3D" id="3.40.190.10">
    <property type="entry name" value="Periplasmic binding protein-like II"/>
    <property type="match status" value="1"/>
</dbReference>
<organism evidence="3 4">
    <name type="scientific">Ramlibacter aurantiacus</name>
    <dbReference type="NCBI Taxonomy" id="2801330"/>
    <lineage>
        <taxon>Bacteria</taxon>
        <taxon>Pseudomonadati</taxon>
        <taxon>Pseudomonadota</taxon>
        <taxon>Betaproteobacteria</taxon>
        <taxon>Burkholderiales</taxon>
        <taxon>Comamonadaceae</taxon>
        <taxon>Ramlibacter</taxon>
    </lineage>
</organism>
<gene>
    <name evidence="3" type="ORF">JI739_00040</name>
</gene>
<evidence type="ECO:0000313" key="4">
    <source>
        <dbReference type="Proteomes" id="UP000613011"/>
    </source>
</evidence>
<evidence type="ECO:0000256" key="1">
    <source>
        <dbReference type="ARBA" id="ARBA00006987"/>
    </source>
</evidence>
<accession>A0A936ZM68</accession>
<dbReference type="SUPFAM" id="SSF53850">
    <property type="entry name" value="Periplasmic binding protein-like II"/>
    <property type="match status" value="1"/>
</dbReference>
<dbReference type="PIRSF" id="PIRSF017082">
    <property type="entry name" value="YflP"/>
    <property type="match status" value="1"/>
</dbReference>